<evidence type="ECO:0000256" key="1">
    <source>
        <dbReference type="SAM" id="SignalP"/>
    </source>
</evidence>
<dbReference type="PROSITE" id="PS51257">
    <property type="entry name" value="PROKAR_LIPOPROTEIN"/>
    <property type="match status" value="1"/>
</dbReference>
<feature type="chain" id="PRO_5045467184" description="ABC transporter substrate-binding protein" evidence="1">
    <location>
        <begin position="28"/>
        <end position="386"/>
    </location>
</feature>
<dbReference type="Gene3D" id="3.40.190.10">
    <property type="entry name" value="Periplasmic binding protein-like II"/>
    <property type="match status" value="2"/>
</dbReference>
<dbReference type="SUPFAM" id="SSF53850">
    <property type="entry name" value="Periplasmic binding protein-like II"/>
    <property type="match status" value="1"/>
</dbReference>
<dbReference type="RefSeq" id="WP_326834426.1">
    <property type="nucleotide sequence ID" value="NZ_CP142149.1"/>
</dbReference>
<accession>A0ABZ1IAY6</accession>
<feature type="signal peptide" evidence="1">
    <location>
        <begin position="1"/>
        <end position="27"/>
    </location>
</feature>
<protein>
    <recommendedName>
        <fullName evidence="4">ABC transporter substrate-binding protein</fullName>
    </recommendedName>
</protein>
<organism evidence="2 3">
    <name type="scientific">Amycolatopsis rhabdoformis</name>
    <dbReference type="NCBI Taxonomy" id="1448059"/>
    <lineage>
        <taxon>Bacteria</taxon>
        <taxon>Bacillati</taxon>
        <taxon>Actinomycetota</taxon>
        <taxon>Actinomycetes</taxon>
        <taxon>Pseudonocardiales</taxon>
        <taxon>Pseudonocardiaceae</taxon>
        <taxon>Amycolatopsis</taxon>
    </lineage>
</organism>
<proteinExistence type="predicted"/>
<dbReference type="Proteomes" id="UP001330812">
    <property type="component" value="Chromosome"/>
</dbReference>
<dbReference type="EMBL" id="CP142149">
    <property type="protein sequence ID" value="WSE31619.1"/>
    <property type="molecule type" value="Genomic_DNA"/>
</dbReference>
<gene>
    <name evidence="2" type="ORF">VSH64_05790</name>
</gene>
<keyword evidence="1" id="KW-0732">Signal</keyword>
<name>A0ABZ1IAY6_9PSEU</name>
<keyword evidence="3" id="KW-1185">Reference proteome</keyword>
<evidence type="ECO:0000313" key="2">
    <source>
        <dbReference type="EMBL" id="WSE31619.1"/>
    </source>
</evidence>
<sequence length="386" mass="41674">MRISKRLRLGGLLAAAGMLASALTACAGSSSAGAPIEGCAKTTDIQIATTPYQDSLIMSLGNQLGWYKQACLNVTFQNVALTNISKIVASGHGAPVGWRTSSEINQAQHLDSDLIYLYPWDICSSCSALMARPGTGLKSYGEFKNSGMSREAAIAAVIDELHGKSIVTTLKNSRAEVIQSAIQGQGKPLDWASYVDLDPASGYTAFLSGTGDTYIAGLPQQQPLADKGYKNLLTGAELSPPPLNGFLTTKTYWNENKDALLSLIHVTFMAIRYTDANRDAVAKYVSDTYNKQTGSTLTVADFNRYWQNLETYPTNAGDAQKKMFTPGAPAYWHTIWDEDNNYFFTNTHIIPEPAPASAFLGEEVQKAYVAKYGDGETGWAKPTGSL</sequence>
<evidence type="ECO:0008006" key="4">
    <source>
        <dbReference type="Google" id="ProtNLM"/>
    </source>
</evidence>
<evidence type="ECO:0000313" key="3">
    <source>
        <dbReference type="Proteomes" id="UP001330812"/>
    </source>
</evidence>
<reference evidence="2 3" key="1">
    <citation type="journal article" date="2015" name="Int. J. Syst. Evol. Microbiol.">
        <title>Amycolatopsis rhabdoformis sp. nov., an actinomycete isolated from a tropical forest soil.</title>
        <authorList>
            <person name="Souza W.R."/>
            <person name="Silva R.E."/>
            <person name="Goodfellow M."/>
            <person name="Busarakam K."/>
            <person name="Figueiro F.S."/>
            <person name="Ferreira D."/>
            <person name="Rodrigues-Filho E."/>
            <person name="Moraes L.A.B."/>
            <person name="Zucchi T.D."/>
        </authorList>
    </citation>
    <scope>NUCLEOTIDE SEQUENCE [LARGE SCALE GENOMIC DNA]</scope>
    <source>
        <strain evidence="2 3">NCIMB 14900</strain>
    </source>
</reference>